<protein>
    <submittedName>
        <fullName evidence="1">Uncharacterized protein</fullName>
    </submittedName>
</protein>
<keyword evidence="2" id="KW-1185">Reference proteome</keyword>
<reference evidence="1 2" key="1">
    <citation type="journal article" date="2024" name="G3 (Bethesda)">
        <title>Genome assembly of Hibiscus sabdariffa L. provides insights into metabolisms of medicinal natural products.</title>
        <authorList>
            <person name="Kim T."/>
        </authorList>
    </citation>
    <scope>NUCLEOTIDE SEQUENCE [LARGE SCALE GENOMIC DNA]</scope>
    <source>
        <strain evidence="1">TK-2024</strain>
        <tissue evidence="1">Old leaves</tissue>
    </source>
</reference>
<gene>
    <name evidence="1" type="ORF">V6N12_009718</name>
</gene>
<name>A0ABR2AHU9_9ROSI</name>
<evidence type="ECO:0000313" key="1">
    <source>
        <dbReference type="EMBL" id="KAK8492836.1"/>
    </source>
</evidence>
<evidence type="ECO:0000313" key="2">
    <source>
        <dbReference type="Proteomes" id="UP001472677"/>
    </source>
</evidence>
<organism evidence="1 2">
    <name type="scientific">Hibiscus sabdariffa</name>
    <name type="common">roselle</name>
    <dbReference type="NCBI Taxonomy" id="183260"/>
    <lineage>
        <taxon>Eukaryota</taxon>
        <taxon>Viridiplantae</taxon>
        <taxon>Streptophyta</taxon>
        <taxon>Embryophyta</taxon>
        <taxon>Tracheophyta</taxon>
        <taxon>Spermatophyta</taxon>
        <taxon>Magnoliopsida</taxon>
        <taxon>eudicotyledons</taxon>
        <taxon>Gunneridae</taxon>
        <taxon>Pentapetalae</taxon>
        <taxon>rosids</taxon>
        <taxon>malvids</taxon>
        <taxon>Malvales</taxon>
        <taxon>Malvaceae</taxon>
        <taxon>Malvoideae</taxon>
        <taxon>Hibiscus</taxon>
    </lineage>
</organism>
<comment type="caution">
    <text evidence="1">The sequence shown here is derived from an EMBL/GenBank/DDBJ whole genome shotgun (WGS) entry which is preliminary data.</text>
</comment>
<proteinExistence type="predicted"/>
<accession>A0ABR2AHU9</accession>
<sequence length="137" mass="15056">MASASNTTNGATQHKGNLVRKAKYEGARGGGHGGCGYGCGRDDGYKCDFTNDENSFNNSVILEDRESGKSSKRCSYGDLRPYHGSHCGGFSNGEVVDGERPHRLQKGEERKVYANEFEPMQQLSNKKSNDEIFIKLI</sequence>
<dbReference type="Proteomes" id="UP001472677">
    <property type="component" value="Unassembled WGS sequence"/>
</dbReference>
<dbReference type="EMBL" id="JBBPBM010000685">
    <property type="protein sequence ID" value="KAK8492836.1"/>
    <property type="molecule type" value="Genomic_DNA"/>
</dbReference>